<dbReference type="eggNOG" id="COG0526">
    <property type="taxonomic scope" value="Bacteria"/>
</dbReference>
<dbReference type="InterPro" id="IPR036249">
    <property type="entry name" value="Thioredoxin-like_sf"/>
</dbReference>
<feature type="signal peptide" evidence="1">
    <location>
        <begin position="1"/>
        <end position="20"/>
    </location>
</feature>
<evidence type="ECO:0000256" key="1">
    <source>
        <dbReference type="SAM" id="SignalP"/>
    </source>
</evidence>
<dbReference type="HOGENOM" id="CLU_032298_1_0_10"/>
<keyword evidence="3" id="KW-1185">Reference proteome</keyword>
<organism evidence="2 3">
    <name type="scientific">Fibrella aestuarina BUZ 2</name>
    <dbReference type="NCBI Taxonomy" id="1166018"/>
    <lineage>
        <taxon>Bacteria</taxon>
        <taxon>Pseudomonadati</taxon>
        <taxon>Bacteroidota</taxon>
        <taxon>Cytophagia</taxon>
        <taxon>Cytophagales</taxon>
        <taxon>Spirosomataceae</taxon>
        <taxon>Fibrella</taxon>
    </lineage>
</organism>
<dbReference type="SUPFAM" id="SSF52833">
    <property type="entry name" value="Thioredoxin-like"/>
    <property type="match status" value="1"/>
</dbReference>
<dbReference type="KEGG" id="fae:FAES_2010"/>
<evidence type="ECO:0000313" key="2">
    <source>
        <dbReference type="EMBL" id="CCH00019.1"/>
    </source>
</evidence>
<gene>
    <name evidence="2" type="ORF">FAES_2010</name>
</gene>
<dbReference type="PATRIC" id="fig|1166018.3.peg.3756"/>
<sequence>MPMRVSFILLFCLATLNTLAQKGIAFQQAPISVVLKTAQKAQKPVFVEIYSPDCHVCQSFIPILADSRVGKSYNSKFVSTKLDIGQPATQNWLKAKKLYVPSLPLFLYLDSSGDIIHFAMSQNSADEVIRHGNNAVTASARSNTWKQRFASGDKSPNFLIDLAMYSRVTCDTNTNIAAMEAYAAQQPANTHANQNNWLVLQKLIIDMNNPLAKSLVSNINLYKQQYGKPAVDVAENILMSSLYSSRGLRYSPAQIQQVYNGLVQIGIDPKTASSRTLLPEVNAYFKLGQGARAAERMNNHINTHSLSVPEYIYVARLFNRASPDAADVTYLTKWIGKALSLRTTTGEQADLYYEQADAYRRAGKTADAKQAAQRSLELARAGQIDTKRNTDQLNKLK</sequence>
<evidence type="ECO:0000313" key="3">
    <source>
        <dbReference type="Proteomes" id="UP000011058"/>
    </source>
</evidence>
<evidence type="ECO:0008006" key="4">
    <source>
        <dbReference type="Google" id="ProtNLM"/>
    </source>
</evidence>
<protein>
    <recommendedName>
        <fullName evidence="4">Thioredoxin domain-containing protein</fullName>
    </recommendedName>
</protein>
<dbReference type="EMBL" id="HE796683">
    <property type="protein sequence ID" value="CCH00019.1"/>
    <property type="molecule type" value="Genomic_DNA"/>
</dbReference>
<dbReference type="RefSeq" id="WP_015331118.1">
    <property type="nucleotide sequence ID" value="NC_020054.1"/>
</dbReference>
<keyword evidence="1" id="KW-0732">Signal</keyword>
<dbReference type="Proteomes" id="UP000011058">
    <property type="component" value="Chromosome"/>
</dbReference>
<dbReference type="Gene3D" id="3.40.30.10">
    <property type="entry name" value="Glutaredoxin"/>
    <property type="match status" value="1"/>
</dbReference>
<dbReference type="AlphaFoldDB" id="I0K7B6"/>
<reference evidence="2 3" key="1">
    <citation type="journal article" date="2012" name="J. Bacteriol.">
        <title>Genome Sequence of Fibrella aestuarina BUZ 2T, a Filamentous Marine Bacterium.</title>
        <authorList>
            <person name="Filippini M."/>
            <person name="Qi W."/>
            <person name="Blom J."/>
            <person name="Goesmann A."/>
            <person name="Smits T.H."/>
            <person name="Bagheri H.C."/>
        </authorList>
    </citation>
    <scope>NUCLEOTIDE SEQUENCE [LARGE SCALE GENOMIC DNA]</scope>
    <source>
        <strain evidence="3">BUZ 2T</strain>
    </source>
</reference>
<name>I0K7B6_9BACT</name>
<feature type="chain" id="PRO_5003629938" description="Thioredoxin domain-containing protein" evidence="1">
    <location>
        <begin position="21"/>
        <end position="397"/>
    </location>
</feature>
<dbReference type="STRING" id="1166018.FAES_2010"/>
<accession>I0K7B6</accession>
<proteinExistence type="predicted"/>